<dbReference type="InterPro" id="IPR006329">
    <property type="entry name" value="AMPD"/>
</dbReference>
<keyword evidence="4" id="KW-1185">Reference proteome</keyword>
<comment type="similarity">
    <text evidence="1">Belongs to the metallo-dependent hydrolases superfamily. Adenosine and AMP deaminases family.</text>
</comment>
<dbReference type="InterPro" id="IPR032466">
    <property type="entry name" value="Metal_Hydrolase"/>
</dbReference>
<dbReference type="AlphaFoldDB" id="A0A1G4K3W9"/>
<feature type="region of interest" description="Disordered" evidence="2">
    <location>
        <begin position="1"/>
        <end position="27"/>
    </location>
</feature>
<protein>
    <submittedName>
        <fullName evidence="3">LADA_0H12574g1_1</fullName>
    </submittedName>
</protein>
<dbReference type="GO" id="GO:0003876">
    <property type="term" value="F:AMP deaminase activity"/>
    <property type="evidence" value="ECO:0007669"/>
    <property type="project" value="InterPro"/>
</dbReference>
<reference evidence="3 4" key="1">
    <citation type="submission" date="2016-03" db="EMBL/GenBank/DDBJ databases">
        <authorList>
            <person name="Devillers H."/>
        </authorList>
    </citation>
    <scope>NUCLEOTIDE SEQUENCE [LARGE SCALE GENOMIC DNA]</scope>
    <source>
        <strain evidence="3">CBS 10888</strain>
    </source>
</reference>
<dbReference type="GO" id="GO:0032264">
    <property type="term" value="P:IMP salvage"/>
    <property type="evidence" value="ECO:0007669"/>
    <property type="project" value="InterPro"/>
</dbReference>
<dbReference type="SUPFAM" id="SSF51556">
    <property type="entry name" value="Metallo-dependent hydrolases"/>
    <property type="match status" value="1"/>
</dbReference>
<evidence type="ECO:0000256" key="2">
    <source>
        <dbReference type="SAM" id="MobiDB-lite"/>
    </source>
</evidence>
<evidence type="ECO:0000313" key="4">
    <source>
        <dbReference type="Proteomes" id="UP000190274"/>
    </source>
</evidence>
<dbReference type="PANTHER" id="PTHR11359:SF7">
    <property type="entry name" value="INACTIVE DEAMINASE YBR284W-RELATED"/>
    <property type="match status" value="1"/>
</dbReference>
<accession>A0A1G4K3W9</accession>
<dbReference type="GO" id="GO:0005829">
    <property type="term" value="C:cytosol"/>
    <property type="evidence" value="ECO:0007669"/>
    <property type="project" value="TreeGrafter"/>
</dbReference>
<dbReference type="STRING" id="1266660.A0A1G4K3W9"/>
<gene>
    <name evidence="3" type="ORF">LADA_0H12574G</name>
</gene>
<dbReference type="Proteomes" id="UP000190274">
    <property type="component" value="Chromosome H"/>
</dbReference>
<dbReference type="PANTHER" id="PTHR11359">
    <property type="entry name" value="AMP DEAMINASE"/>
    <property type="match status" value="1"/>
</dbReference>
<dbReference type="Pfam" id="PF19326">
    <property type="entry name" value="AMP_deaminase"/>
    <property type="match status" value="2"/>
</dbReference>
<evidence type="ECO:0000256" key="1">
    <source>
        <dbReference type="ARBA" id="ARBA00006676"/>
    </source>
</evidence>
<dbReference type="OrthoDB" id="1723809at2759"/>
<dbReference type="EMBL" id="LT598461">
    <property type="protein sequence ID" value="SCU98371.1"/>
    <property type="molecule type" value="Genomic_DNA"/>
</dbReference>
<name>A0A1G4K3W9_9SACH</name>
<organism evidence="3 4">
    <name type="scientific">Lachancea dasiensis</name>
    <dbReference type="NCBI Taxonomy" id="1072105"/>
    <lineage>
        <taxon>Eukaryota</taxon>
        <taxon>Fungi</taxon>
        <taxon>Dikarya</taxon>
        <taxon>Ascomycota</taxon>
        <taxon>Saccharomycotina</taxon>
        <taxon>Saccharomycetes</taxon>
        <taxon>Saccharomycetales</taxon>
        <taxon>Saccharomycetaceae</taxon>
        <taxon>Lachancea</taxon>
    </lineage>
</organism>
<dbReference type="Gene3D" id="3.20.20.140">
    <property type="entry name" value="Metal-dependent hydrolases"/>
    <property type="match status" value="2"/>
</dbReference>
<proteinExistence type="inferred from homology"/>
<evidence type="ECO:0000313" key="3">
    <source>
        <dbReference type="EMBL" id="SCU98371.1"/>
    </source>
</evidence>
<sequence length="791" mass="91848">MTKAERRPSLLYGEEEEPQDDRKFRSPGHIVDASLDNTDMLALTTSFDRQISDGHPMYFEVGDDVNDLVAPHFAQSGGNSRHRKALTVSKTGKTVFDDINELRFKYLKESAQDAESNAKNYTESWFLYPKPLPKFWKFEKDKRLQEEIITPTDEMHGYFCTRTTGNDSQLSERFQLHYTGEFFDLSHYAEELKKVTMLRGRSSEVAGTYDDVVDNVRDIKAFGDHFEDLVCRLSAQELDALTVKRIEYLLNRFDLFQQLEGRMEVRESRLVPHRDFYNIRKVDQNFLLSGCVSQRLLNDFIWEKLNLEPDRVVYKDPLGSEFTLRQIFCNGADIKCNEDASIGLKAVDDIFLDWYETVYLSGAHLTGTASAAKDSPMFFAIAKTFLEFDNLLSGEYLAEIVIKYVIQFFEKSKYQLAQLSVDFQFSENWWSKFCEWITRWKLVSYNIRWNVRFNRCYTKLFASGQVQCFQDYLDYIFKPLFEEPSESNMQLQYVLSTVCCFDLVADDSDDYLWRSFRDPQLTPPTKWRDTGDNPPLAYYMFYIYEYLKALNIKRRNNGQNTIVLRNYCPVSKSRVSQFRRGISVTEQFESLLCNALLCGGGLLQAEALWTVSPPLLYVFYLLQIPVIVSPLSSVSLTREHGQSAYPERSPTVNRDVTTPSSRSYSGNPFMHLHKIGLKVVLSSSSVLFNSSYTMEPIIEEYSVAASIYLLTSADMCELVRDSAMTSGYEGFYKAHWNGIRLTPTEFFTEHIGSTDIWFDQEPDTCYKHNVPTTRRLYRQECIGREWNFIHA</sequence>